<dbReference type="Pfam" id="PF10034">
    <property type="entry name" value="Dpy19"/>
    <property type="match status" value="1"/>
</dbReference>
<comment type="subcellular location">
    <subcellularLocation>
        <location evidence="1">Membrane</location>
        <topology evidence="1">Multi-pass membrane protein</topology>
    </subcellularLocation>
</comment>
<evidence type="ECO:0000256" key="7">
    <source>
        <dbReference type="ARBA" id="ARBA00023136"/>
    </source>
</evidence>
<feature type="transmembrane region" description="Helical" evidence="8">
    <location>
        <begin position="420"/>
        <end position="440"/>
    </location>
</feature>
<comment type="similarity">
    <text evidence="2">Belongs to the dpy-19 family.</text>
</comment>
<feature type="transmembrane region" description="Helical" evidence="8">
    <location>
        <begin position="249"/>
        <end position="265"/>
    </location>
</feature>
<feature type="transmembrane region" description="Helical" evidence="8">
    <location>
        <begin position="319"/>
        <end position="336"/>
    </location>
</feature>
<evidence type="ECO:0000256" key="6">
    <source>
        <dbReference type="ARBA" id="ARBA00022989"/>
    </source>
</evidence>
<accession>A0A814Q039</accession>
<dbReference type="PANTHER" id="PTHR31488">
    <property type="entry name" value="DPY-19-LIKE 1, LIKE (H. SAPIENS)"/>
    <property type="match status" value="1"/>
</dbReference>
<dbReference type="InterPro" id="IPR018732">
    <property type="entry name" value="Dpy-19/Dpy-19-like"/>
</dbReference>
<dbReference type="GO" id="GO:0000030">
    <property type="term" value="F:mannosyltransferase activity"/>
    <property type="evidence" value="ECO:0007669"/>
    <property type="project" value="TreeGrafter"/>
</dbReference>
<dbReference type="EMBL" id="CAJNOC010008300">
    <property type="protein sequence ID" value="CAF1113449.1"/>
    <property type="molecule type" value="Genomic_DNA"/>
</dbReference>
<feature type="transmembrane region" description="Helical" evidence="8">
    <location>
        <begin position="175"/>
        <end position="194"/>
    </location>
</feature>
<dbReference type="Proteomes" id="UP000663879">
    <property type="component" value="Unassembled WGS sequence"/>
</dbReference>
<dbReference type="GO" id="GO:0005637">
    <property type="term" value="C:nuclear inner membrane"/>
    <property type="evidence" value="ECO:0007669"/>
    <property type="project" value="TreeGrafter"/>
</dbReference>
<keyword evidence="7 8" id="KW-0472">Membrane</keyword>
<sequence length="631" mass="74953">MKTKQKNISNGSKKISPPNIQESKIPFYLCIILSIVFGYAHFKHVDTLFENDKHFSHLSNLERELSFRTESALYYYYFKNLVVDQQNNPIKTNIYFLINQIMLHDNRTEFPKTINSLQRFNLYPEVILAHFYRFLNSLNFLSKTCWQVNRGDDNLSPVQSCEGLQEPIYFYSKSIFILHGFLISLIFILCWFISDKSILAGVMGCLSYFYNHSESTRVMWTPALRESFSFPFHILQLIFLINFIKNSNYLNQVLLILSTLIYLLPWQFSQFSLATQVLAIYLIYSLDFIKSNKLKDYIKCLSVSLGLCFILMFINRMLITSILASLLVSIWLILYLDRFLIRSNKLWVKLILVLFRVFILLVVTLSIKKIINYFLELEDDSHIWDILRSKFDTNRHTFDTRLYTCAKEFDFIEFSTLKKVTWTLILPLSLVNFTFFTFIIIKKYFKNVKTSLNDVILLYLMLQLIAYSLMALIIMRLKLFWTPFLSIFASLCAHKTLEYNLIMRIFKKENLRMVILIVILSLMSYEGVKNLQNQYDFQGEYSNYDLEMTMEWINENTLENDSFAGSMPLMANVKLSTNRPIMNHPHYEDVDLRKKVQNLYTYLYGFRPVNEIHKILKYDNKVKYLIIERHY</sequence>
<organism evidence="9 10">
    <name type="scientific">Brachionus calyciflorus</name>
    <dbReference type="NCBI Taxonomy" id="104777"/>
    <lineage>
        <taxon>Eukaryota</taxon>
        <taxon>Metazoa</taxon>
        <taxon>Spiralia</taxon>
        <taxon>Gnathifera</taxon>
        <taxon>Rotifera</taxon>
        <taxon>Eurotatoria</taxon>
        <taxon>Monogononta</taxon>
        <taxon>Pseudotrocha</taxon>
        <taxon>Ploima</taxon>
        <taxon>Brachionidae</taxon>
        <taxon>Brachionus</taxon>
    </lineage>
</organism>
<evidence type="ECO:0000256" key="4">
    <source>
        <dbReference type="ARBA" id="ARBA00022679"/>
    </source>
</evidence>
<protein>
    <submittedName>
        <fullName evidence="9">Uncharacterized protein</fullName>
    </submittedName>
</protein>
<feature type="transmembrane region" description="Helical" evidence="8">
    <location>
        <begin position="25"/>
        <end position="42"/>
    </location>
</feature>
<dbReference type="AlphaFoldDB" id="A0A814Q039"/>
<gene>
    <name evidence="9" type="ORF">OXX778_LOCUS21725</name>
</gene>
<feature type="transmembrane region" description="Helical" evidence="8">
    <location>
        <begin position="348"/>
        <end position="367"/>
    </location>
</feature>
<evidence type="ECO:0000256" key="2">
    <source>
        <dbReference type="ARBA" id="ARBA00008744"/>
    </source>
</evidence>
<evidence type="ECO:0000313" key="10">
    <source>
        <dbReference type="Proteomes" id="UP000663879"/>
    </source>
</evidence>
<keyword evidence="4" id="KW-0808">Transferase</keyword>
<evidence type="ECO:0000313" key="9">
    <source>
        <dbReference type="EMBL" id="CAF1113449.1"/>
    </source>
</evidence>
<dbReference type="PANTHER" id="PTHR31488:SF1">
    <property type="entry name" value="C-MANNOSYLTRANSFERASE DPY19L1"/>
    <property type="match status" value="1"/>
</dbReference>
<name>A0A814Q039_9BILA</name>
<keyword evidence="10" id="KW-1185">Reference proteome</keyword>
<keyword evidence="5 8" id="KW-0812">Transmembrane</keyword>
<keyword evidence="3" id="KW-0328">Glycosyltransferase</keyword>
<dbReference type="OrthoDB" id="6019623at2759"/>
<evidence type="ECO:0000256" key="5">
    <source>
        <dbReference type="ARBA" id="ARBA00022692"/>
    </source>
</evidence>
<comment type="caution">
    <text evidence="9">The sequence shown here is derived from an EMBL/GenBank/DDBJ whole genome shotgun (WGS) entry which is preliminary data.</text>
</comment>
<evidence type="ECO:0000256" key="8">
    <source>
        <dbReference type="SAM" id="Phobius"/>
    </source>
</evidence>
<feature type="transmembrane region" description="Helical" evidence="8">
    <location>
        <begin position="452"/>
        <end position="474"/>
    </location>
</feature>
<keyword evidence="6 8" id="KW-1133">Transmembrane helix</keyword>
<proteinExistence type="inferred from homology"/>
<feature type="non-terminal residue" evidence="9">
    <location>
        <position position="631"/>
    </location>
</feature>
<evidence type="ECO:0000256" key="3">
    <source>
        <dbReference type="ARBA" id="ARBA00022676"/>
    </source>
</evidence>
<evidence type="ECO:0000256" key="1">
    <source>
        <dbReference type="ARBA" id="ARBA00004141"/>
    </source>
</evidence>
<reference evidence="9" key="1">
    <citation type="submission" date="2021-02" db="EMBL/GenBank/DDBJ databases">
        <authorList>
            <person name="Nowell W R."/>
        </authorList>
    </citation>
    <scope>NUCLEOTIDE SEQUENCE</scope>
    <source>
        <strain evidence="9">Ploen Becks lab</strain>
    </source>
</reference>